<dbReference type="InterPro" id="IPR023213">
    <property type="entry name" value="CAT-like_dom_sf"/>
</dbReference>
<dbReference type="InterPro" id="IPR001242">
    <property type="entry name" value="Condensation_dom"/>
</dbReference>
<protein>
    <recommendedName>
        <fullName evidence="5">Carrier domain-containing protein</fullName>
    </recommendedName>
</protein>
<evidence type="ECO:0000256" key="3">
    <source>
        <dbReference type="ARBA" id="ARBA00022598"/>
    </source>
</evidence>
<dbReference type="STRING" id="357750.A0A2S6BYM0"/>
<organism evidence="6 7">
    <name type="scientific">Cercospora berteroae</name>
    <dbReference type="NCBI Taxonomy" id="357750"/>
    <lineage>
        <taxon>Eukaryota</taxon>
        <taxon>Fungi</taxon>
        <taxon>Dikarya</taxon>
        <taxon>Ascomycota</taxon>
        <taxon>Pezizomycotina</taxon>
        <taxon>Dothideomycetes</taxon>
        <taxon>Dothideomycetidae</taxon>
        <taxon>Mycosphaerellales</taxon>
        <taxon>Mycosphaerellaceae</taxon>
        <taxon>Cercospora</taxon>
    </lineage>
</organism>
<accession>A0A2S6BYM0</accession>
<comment type="similarity">
    <text evidence="4">Belongs to the NRP synthetase family.</text>
</comment>
<evidence type="ECO:0000256" key="4">
    <source>
        <dbReference type="ARBA" id="ARBA00029454"/>
    </source>
</evidence>
<proteinExistence type="inferred from homology"/>
<dbReference type="Gene3D" id="1.10.1200.10">
    <property type="entry name" value="ACP-like"/>
    <property type="match status" value="2"/>
</dbReference>
<feature type="domain" description="Carrier" evidence="5">
    <location>
        <begin position="772"/>
        <end position="848"/>
    </location>
</feature>
<evidence type="ECO:0000259" key="5">
    <source>
        <dbReference type="PROSITE" id="PS50075"/>
    </source>
</evidence>
<dbReference type="SUPFAM" id="SSF47336">
    <property type="entry name" value="ACP-like"/>
    <property type="match status" value="2"/>
</dbReference>
<keyword evidence="2" id="KW-0597">Phosphoprotein</keyword>
<dbReference type="FunFam" id="3.30.300.30:FF:000015">
    <property type="entry name" value="Nonribosomal peptide synthase SidD"/>
    <property type="match status" value="1"/>
</dbReference>
<evidence type="ECO:0000313" key="6">
    <source>
        <dbReference type="EMBL" id="PPJ52580.1"/>
    </source>
</evidence>
<dbReference type="InterPro" id="IPR006162">
    <property type="entry name" value="Ppantetheine_attach_site"/>
</dbReference>
<keyword evidence="3" id="KW-0436">Ligase</keyword>
<dbReference type="InterPro" id="IPR042099">
    <property type="entry name" value="ANL_N_sf"/>
</dbReference>
<dbReference type="InterPro" id="IPR045851">
    <property type="entry name" value="AMP-bd_C_sf"/>
</dbReference>
<dbReference type="Gene3D" id="3.30.559.30">
    <property type="entry name" value="Nonribosomal peptide synthetase, condensation domain"/>
    <property type="match status" value="3"/>
</dbReference>
<dbReference type="OrthoDB" id="416786at2759"/>
<dbReference type="Gene3D" id="3.40.50.12780">
    <property type="entry name" value="N-terminal domain of ligase-like"/>
    <property type="match status" value="2"/>
</dbReference>
<dbReference type="GO" id="GO:0031177">
    <property type="term" value="F:phosphopantetheine binding"/>
    <property type="evidence" value="ECO:0007669"/>
    <property type="project" value="TreeGrafter"/>
</dbReference>
<dbReference type="Pfam" id="PF00668">
    <property type="entry name" value="Condensation"/>
    <property type="match status" value="3"/>
</dbReference>
<dbReference type="Gene3D" id="3.30.300.30">
    <property type="match status" value="2"/>
</dbReference>
<keyword evidence="7" id="KW-1185">Reference proteome</keyword>
<dbReference type="GO" id="GO:0043041">
    <property type="term" value="P:amino acid activation for nonribosomal peptide biosynthetic process"/>
    <property type="evidence" value="ECO:0007669"/>
    <property type="project" value="TreeGrafter"/>
</dbReference>
<feature type="domain" description="Carrier" evidence="5">
    <location>
        <begin position="1813"/>
        <end position="1889"/>
    </location>
</feature>
<dbReference type="CDD" id="cd19545">
    <property type="entry name" value="FUM14_C_NRPS-like"/>
    <property type="match status" value="1"/>
</dbReference>
<dbReference type="CDD" id="cd05918">
    <property type="entry name" value="A_NRPS_SidN3_like"/>
    <property type="match status" value="2"/>
</dbReference>
<dbReference type="EMBL" id="PNEN01001684">
    <property type="protein sequence ID" value="PPJ52580.1"/>
    <property type="molecule type" value="Genomic_DNA"/>
</dbReference>
<dbReference type="PROSITE" id="PS00012">
    <property type="entry name" value="PHOSPHOPANTETHEINE"/>
    <property type="match status" value="1"/>
</dbReference>
<dbReference type="InterPro" id="IPR020845">
    <property type="entry name" value="AMP-binding_CS"/>
</dbReference>
<dbReference type="PROSITE" id="PS50075">
    <property type="entry name" value="CARRIER"/>
    <property type="match status" value="2"/>
</dbReference>
<dbReference type="FunFam" id="3.40.50.980:FF:000001">
    <property type="entry name" value="Non-ribosomal peptide synthetase"/>
    <property type="match status" value="1"/>
</dbReference>
<dbReference type="SUPFAM" id="SSF56801">
    <property type="entry name" value="Acetyl-CoA synthetase-like"/>
    <property type="match status" value="2"/>
</dbReference>
<dbReference type="GO" id="GO:0005737">
    <property type="term" value="C:cytoplasm"/>
    <property type="evidence" value="ECO:0007669"/>
    <property type="project" value="TreeGrafter"/>
</dbReference>
<evidence type="ECO:0000256" key="1">
    <source>
        <dbReference type="ARBA" id="ARBA00022450"/>
    </source>
</evidence>
<dbReference type="GO" id="GO:0016874">
    <property type="term" value="F:ligase activity"/>
    <property type="evidence" value="ECO:0007669"/>
    <property type="project" value="UniProtKB-KW"/>
</dbReference>
<dbReference type="SUPFAM" id="SSF52777">
    <property type="entry name" value="CoA-dependent acyltransferases"/>
    <property type="match status" value="5"/>
</dbReference>
<dbReference type="GO" id="GO:0044550">
    <property type="term" value="P:secondary metabolite biosynthetic process"/>
    <property type="evidence" value="ECO:0007669"/>
    <property type="project" value="TreeGrafter"/>
</dbReference>
<dbReference type="Gene3D" id="3.30.559.10">
    <property type="entry name" value="Chloramphenicol acetyltransferase-like domain"/>
    <property type="match status" value="2"/>
</dbReference>
<evidence type="ECO:0000313" key="7">
    <source>
        <dbReference type="Proteomes" id="UP000237631"/>
    </source>
</evidence>
<reference evidence="7" key="1">
    <citation type="journal article" date="2017" name="bioRxiv">
        <title>Conservation of a gene cluster reveals novel cercosporin biosynthetic mechanisms and extends production to the genus Colletotrichum.</title>
        <authorList>
            <person name="de Jonge R."/>
            <person name="Ebert M.K."/>
            <person name="Huitt-Roehl C.R."/>
            <person name="Pal P."/>
            <person name="Suttle J.C."/>
            <person name="Spanner R.E."/>
            <person name="Neubauer J.D."/>
            <person name="Jurick W.M.II."/>
            <person name="Stott K.A."/>
            <person name="Secor G.A."/>
            <person name="Thomma B.P.H.J."/>
            <person name="Van de Peer Y."/>
            <person name="Townsend C.A."/>
            <person name="Bolton M.D."/>
        </authorList>
    </citation>
    <scope>NUCLEOTIDE SEQUENCE [LARGE SCALE GENOMIC DNA]</scope>
    <source>
        <strain evidence="7">CBS538.71</strain>
    </source>
</reference>
<comment type="caution">
    <text evidence="6">The sequence shown here is derived from an EMBL/GenBank/DDBJ whole genome shotgun (WGS) entry which is preliminary data.</text>
</comment>
<name>A0A2S6BYM0_9PEZI</name>
<gene>
    <name evidence="6" type="ORF">CBER1_10993</name>
</gene>
<dbReference type="Pfam" id="PF00550">
    <property type="entry name" value="PP-binding"/>
    <property type="match status" value="2"/>
</dbReference>
<sequence length="2332" mass="257915">MKGVRFEELSTGPLFSVREALIERVREAQIFWTEAFRDVHSRTLFTTSPKHNISNQDCTFTLKLDDKQLEDQLHRVEKECGIERKILFEALWAIVVQSHTTSEEAVFGAANQACSLLGELRSTDIYPLRITTSPDTKFVDLVSAIEDFHRRCFRHGYFGLAEISHLLPEALQSAVYYSPTPLGKLDDLPPVPLVLVISSTSTLQLSLHARSTVEPREAEILLSHFVVALQSALSKPYLPHATISSINLASHEEQFTTVRANRSTNPEHASTIVHLFEETARKHPTRIAIENEQHDKLSYDELNIMSNRLSRRLPIDKGDIVPVCMDRSIDLIVTLLAILKTGSAYTVLDPEGPSERNAQIVAASDAKVVIANEKYAGLFTNAIEVDILLTTCRQSQSMHDGYNRQVTISADDKSYIIYTSGSTGKPKGVVLTHRAATNGMHYHNLNGRNRWLLFYNPTFSAAQRTMLSTLVHGGTLIVAQKSAIQSNLAELIQSMRIQSLGITPSALSTIRPSDVPTLEQVTLVGENISPALVTEWADHVDLRNTYGLSEVTQLNFGTRLTSKSNPRVVGRPSDTTSVYVLVPGTTELAPTGVVGELGLAGPQLGLGYLADPERTGKVFIDNPFGRGKLYRTGDLARMRHDGSIEILGRIDFQVKIAGQKVEPAEVDAALIKHEDIRSSITVAADVAQRRALITGVVVQDAAEWTSTLQSIRRHAELLLPGYMIPSYWLRLEEVPKNINGKADLLRFRNMVEGMTIEELLEQSLAATGGNTAVQDPVEQSIASVWAKVLNLDPSLIKREHSFVALGGSSVQAIRALQELRKVGLQTTLNDILSEMSIAQAVSTYTKLAGNDEQDLIPLELIKSENLKQILAVDPNVIDAYPATALQQDLLSSLGTEQDHYIYRRIWDASGLDLERLKRSFETVFEQSDILKTSFIVNGRDIFQVVRSDVRLPWAETDLDLESFIAQDESIPMSMECPLFRITLVSKQLLVVSMHHSLFDFWSYRFLYEDVARIYQGLDQPPRAPFKRFISYLSRSDERASRRFWKKQLTGAEQTILNHHPSTQASKLSRKVALGRIRDQGKTLGLTTGSILYTAWAVLLYKHTGHADVTFMTSLSGRDAPVSNIDRMDGPTLSMAPLRTTIDPEQKVADMAKSMGAAVRQVAEHSHYGLRNALSAAGLQQGLFDTFLNILISPQQDPNVEAVFRRYGPEWSWDNAFTTMEVEETSQELLFRLSGCLDGRLLSYILDSYILVIEEFIADPNQKLSDMDVIAPAEREYLQNTLSNRKTLKTPVPELLHARFEAHATKTPDAVAIDWNGADQVTYSDLNDRANQLAHHLIQQGCRVGDRIPLLLEKSVDTIVAILGVMKAGAAYVPLNPENPVERNLFIMNDIEAKSLVMHSMHADFCSHHDLPTIMIDQMDLRSSHTSGPVVSTTPGDLAYIIYTSGSSGTPKGVKVPHRSAAAAVTSMEVAEGRGSGEWRILQFANYVFDASVQDIFNTLSTCGTLCMAPQDEMLSNLAGIIQSMRVKQAIITPTVAKLLKPSEVPTMTTLIVGGEPLTSDVVSLWGPDHQILNVYGPTETSMVVTTKDVKQGDLISNIGAPFPTVMAFIVDPDGLSLAPYGAVGELCIAGPQVTDGYVNRPDLTNAAFVDGEELGVDKLYRTGDLARWLPNGDISCLGRKDGQVKIHGHRIELGEIEVALLKTGLVEESAVVVSAVNGKPTLVAFCVFDAAESSAIQDAEEHVEDIKLLREGLTHSGLTPYMIPGVVLPVGNLPKLPSRKVDRKTIKKQVEQLDAAFMRQYSLSKGPSHAHEAPETENEVILERAWSAVLNIPSSDIGRKADFRALGGDSIAAISLSSHVSREKSTLSVNNILKHSRLDEMAAKMQAKSANGSSEAKPAFVVPTEAWTAAEAAGLNWESDVEYVYPCPPGQAEFASQGSRDEQMWVLMTVRRMPAGTDLDKWISATTELIRIEDILRTSWLCLASGDWVGVVLRSNEPHLEVIECASESASTEIIEKFWAERFVSGEPWIKFALLKYPDGSFDTVVKLNHAVYDGTLLRIFDDHFGAILADEPIPPHGQFKDFAFHIYNSDKTQTLDFWKQTMADRQSTYLSEVISPKITAAKRSLIDTQLDDLVSSTGVSQSSVFQAAYQLWLSRASGDSDVNFDYLLSGRNIDLPDPLTINGTLANFLPVRHKIDQDKVTLQDFLQATQDGFWAMSENGNVGLHDIYAAAGLDRQAFGNRTLFLFQPFEPTGAPDEMRWLILAKSRVRMYQPYALVVEVAKAPEGRHKLAVMYDETVFDAERVDNIVAEIKRLVENFAKPGMEGALLKDF</sequence>
<dbReference type="Proteomes" id="UP000237631">
    <property type="component" value="Unassembled WGS sequence"/>
</dbReference>
<dbReference type="InterPro" id="IPR036736">
    <property type="entry name" value="ACP-like_sf"/>
</dbReference>
<dbReference type="InterPro" id="IPR009081">
    <property type="entry name" value="PP-bd_ACP"/>
</dbReference>
<evidence type="ECO:0000256" key="2">
    <source>
        <dbReference type="ARBA" id="ARBA00022553"/>
    </source>
</evidence>
<dbReference type="FunFam" id="3.40.50.12780:FF:000012">
    <property type="entry name" value="Non-ribosomal peptide synthetase"/>
    <property type="match status" value="1"/>
</dbReference>
<dbReference type="InterPro" id="IPR000873">
    <property type="entry name" value="AMP-dep_synth/lig_dom"/>
</dbReference>
<dbReference type="PROSITE" id="PS00455">
    <property type="entry name" value="AMP_BINDING"/>
    <property type="match status" value="2"/>
</dbReference>
<keyword evidence="1" id="KW-0596">Phosphopantetheine</keyword>
<dbReference type="Pfam" id="PF00501">
    <property type="entry name" value="AMP-binding"/>
    <property type="match status" value="2"/>
</dbReference>
<dbReference type="PANTHER" id="PTHR45527">
    <property type="entry name" value="NONRIBOSOMAL PEPTIDE SYNTHETASE"/>
    <property type="match status" value="1"/>
</dbReference>
<dbReference type="InterPro" id="IPR010071">
    <property type="entry name" value="AA_adenyl_dom"/>
</dbReference>
<dbReference type="NCBIfam" id="TIGR01733">
    <property type="entry name" value="AA-adenyl-dom"/>
    <property type="match status" value="2"/>
</dbReference>
<dbReference type="PANTHER" id="PTHR45527:SF1">
    <property type="entry name" value="FATTY ACID SYNTHASE"/>
    <property type="match status" value="1"/>
</dbReference>